<protein>
    <recommendedName>
        <fullName evidence="5">Hydrophobin</fullName>
    </recommendedName>
</protein>
<evidence type="ECO:0000313" key="3">
    <source>
        <dbReference type="EMBL" id="PMD55952.1"/>
    </source>
</evidence>
<evidence type="ECO:0000256" key="1">
    <source>
        <dbReference type="SAM" id="MobiDB-lite"/>
    </source>
</evidence>
<evidence type="ECO:0000313" key="4">
    <source>
        <dbReference type="Proteomes" id="UP000235371"/>
    </source>
</evidence>
<sequence length="206" mass="22561">MEKWKWVGHWACVLAGSAQAQHITWAESRTPRCPLLSLPALAHNRATELEPNLLPIHACAVLACLLRCAAQALALPREITAAGPSHTRPFPHPLLFCTTSLPLHLHLSTLPPPPPPSIPSTLHTSRREYDAPPEEPGPTISCPAIPDHCCSALERERATAPTKTGHNTKRGRDFHIRHNIPDLREIFNSKTTSTLAYSSPPGSYCL</sequence>
<dbReference type="OrthoDB" id="10683650at2759"/>
<name>A0A2J6SYW9_9HELO</name>
<evidence type="ECO:0008006" key="5">
    <source>
        <dbReference type="Google" id="ProtNLM"/>
    </source>
</evidence>
<evidence type="ECO:0000256" key="2">
    <source>
        <dbReference type="SAM" id="SignalP"/>
    </source>
</evidence>
<feature type="region of interest" description="Disordered" evidence="1">
    <location>
        <begin position="156"/>
        <end position="177"/>
    </location>
</feature>
<accession>A0A2J6SYW9</accession>
<keyword evidence="4" id="KW-1185">Reference proteome</keyword>
<dbReference type="Proteomes" id="UP000235371">
    <property type="component" value="Unassembled WGS sequence"/>
</dbReference>
<feature type="signal peptide" evidence="2">
    <location>
        <begin position="1"/>
        <end position="20"/>
    </location>
</feature>
<dbReference type="AlphaFoldDB" id="A0A2J6SYW9"/>
<dbReference type="GeneID" id="36596833"/>
<organism evidence="3 4">
    <name type="scientific">Hyaloscypha bicolor E</name>
    <dbReference type="NCBI Taxonomy" id="1095630"/>
    <lineage>
        <taxon>Eukaryota</taxon>
        <taxon>Fungi</taxon>
        <taxon>Dikarya</taxon>
        <taxon>Ascomycota</taxon>
        <taxon>Pezizomycotina</taxon>
        <taxon>Leotiomycetes</taxon>
        <taxon>Helotiales</taxon>
        <taxon>Hyaloscyphaceae</taxon>
        <taxon>Hyaloscypha</taxon>
        <taxon>Hyaloscypha bicolor</taxon>
    </lineage>
</organism>
<proteinExistence type="predicted"/>
<feature type="chain" id="PRO_5014392780" description="Hydrophobin" evidence="2">
    <location>
        <begin position="21"/>
        <end position="206"/>
    </location>
</feature>
<gene>
    <name evidence="3" type="ORF">K444DRAFT_85073</name>
</gene>
<dbReference type="RefSeq" id="XP_024732856.1">
    <property type="nucleotide sequence ID" value="XM_024888757.1"/>
</dbReference>
<dbReference type="InParanoid" id="A0A2J6SYW9"/>
<keyword evidence="2" id="KW-0732">Signal</keyword>
<reference evidence="3 4" key="1">
    <citation type="submission" date="2016-04" db="EMBL/GenBank/DDBJ databases">
        <title>A degradative enzymes factory behind the ericoid mycorrhizal symbiosis.</title>
        <authorList>
            <consortium name="DOE Joint Genome Institute"/>
            <person name="Martino E."/>
            <person name="Morin E."/>
            <person name="Grelet G."/>
            <person name="Kuo A."/>
            <person name="Kohler A."/>
            <person name="Daghino S."/>
            <person name="Barry K."/>
            <person name="Choi C."/>
            <person name="Cichocki N."/>
            <person name="Clum A."/>
            <person name="Copeland A."/>
            <person name="Hainaut M."/>
            <person name="Haridas S."/>
            <person name="Labutti K."/>
            <person name="Lindquist E."/>
            <person name="Lipzen A."/>
            <person name="Khouja H.-R."/>
            <person name="Murat C."/>
            <person name="Ohm R."/>
            <person name="Olson A."/>
            <person name="Spatafora J."/>
            <person name="Veneault-Fourrey C."/>
            <person name="Henrissat B."/>
            <person name="Grigoriev I."/>
            <person name="Martin F."/>
            <person name="Perotto S."/>
        </authorList>
    </citation>
    <scope>NUCLEOTIDE SEQUENCE [LARGE SCALE GENOMIC DNA]</scope>
    <source>
        <strain evidence="3 4">E</strain>
    </source>
</reference>
<dbReference type="EMBL" id="KZ613854">
    <property type="protein sequence ID" value="PMD55952.1"/>
    <property type="molecule type" value="Genomic_DNA"/>
</dbReference>
<feature type="region of interest" description="Disordered" evidence="1">
    <location>
        <begin position="108"/>
        <end position="142"/>
    </location>
</feature>